<reference evidence="18" key="1">
    <citation type="submission" date="2023-03" db="EMBL/GenBank/DDBJ databases">
        <authorList>
            <person name="Shen W."/>
            <person name="Cai J."/>
        </authorList>
    </citation>
    <scope>NUCLEOTIDE SEQUENCE</scope>
    <source>
        <strain evidence="18">P82-2</strain>
    </source>
</reference>
<keyword evidence="7 17" id="KW-1133">Transmembrane helix</keyword>
<dbReference type="GO" id="GO:0008360">
    <property type="term" value="P:regulation of cell shape"/>
    <property type="evidence" value="ECO:0007669"/>
    <property type="project" value="UniProtKB-KW"/>
</dbReference>
<dbReference type="OMA" id="MEPDFGA"/>
<evidence type="ECO:0000256" key="16">
    <source>
        <dbReference type="ARBA" id="ARBA00049966"/>
    </source>
</evidence>
<dbReference type="GO" id="GO:0032153">
    <property type="term" value="C:cell division site"/>
    <property type="evidence" value="ECO:0007669"/>
    <property type="project" value="TreeGrafter"/>
</dbReference>
<dbReference type="InterPro" id="IPR001182">
    <property type="entry name" value="FtsW/RodA"/>
</dbReference>
<comment type="similarity">
    <text evidence="11">Belongs to the SEDS family. FtsW subfamily.</text>
</comment>
<evidence type="ECO:0000313" key="18">
    <source>
        <dbReference type="EMBL" id="MDT2730868.1"/>
    </source>
</evidence>
<evidence type="ECO:0000256" key="17">
    <source>
        <dbReference type="SAM" id="Phobius"/>
    </source>
</evidence>
<organism evidence="18 19">
    <name type="scientific">Streptococcus parauberis</name>
    <dbReference type="NCBI Taxonomy" id="1348"/>
    <lineage>
        <taxon>Bacteria</taxon>
        <taxon>Bacillati</taxon>
        <taxon>Bacillota</taxon>
        <taxon>Bacilli</taxon>
        <taxon>Lactobacillales</taxon>
        <taxon>Streptococcaceae</taxon>
        <taxon>Streptococcus</taxon>
    </lineage>
</organism>
<dbReference type="EC" id="2.4.99.28" evidence="14"/>
<dbReference type="GO" id="GO:0051301">
    <property type="term" value="P:cell division"/>
    <property type="evidence" value="ECO:0007669"/>
    <property type="project" value="InterPro"/>
</dbReference>
<dbReference type="Pfam" id="PF01098">
    <property type="entry name" value="FTSW_RODA_SPOVE"/>
    <property type="match status" value="1"/>
</dbReference>
<keyword evidence="8 17" id="KW-0472">Membrane</keyword>
<gene>
    <name evidence="18" type="ORF">P7G31_01200</name>
</gene>
<proteinExistence type="inferred from homology"/>
<dbReference type="RefSeq" id="WP_003106402.1">
    <property type="nucleotide sequence ID" value="NZ_BAWT01000001.1"/>
</dbReference>
<evidence type="ECO:0000256" key="8">
    <source>
        <dbReference type="ARBA" id="ARBA00023136"/>
    </source>
</evidence>
<evidence type="ECO:0000256" key="15">
    <source>
        <dbReference type="ARBA" id="ARBA00049902"/>
    </source>
</evidence>
<feature type="transmembrane region" description="Helical" evidence="17">
    <location>
        <begin position="47"/>
        <end position="65"/>
    </location>
</feature>
<dbReference type="GO" id="GO:0015648">
    <property type="term" value="F:lipid-linked peptidoglycan transporter activity"/>
    <property type="evidence" value="ECO:0007669"/>
    <property type="project" value="TreeGrafter"/>
</dbReference>
<dbReference type="GO" id="GO:0005886">
    <property type="term" value="C:plasma membrane"/>
    <property type="evidence" value="ECO:0007669"/>
    <property type="project" value="TreeGrafter"/>
</dbReference>
<feature type="transmembrane region" description="Helical" evidence="17">
    <location>
        <begin position="335"/>
        <end position="359"/>
    </location>
</feature>
<dbReference type="AlphaFoldDB" id="A0AAE4HVZ1"/>
<name>A0AAE4HVZ1_9STRE</name>
<evidence type="ECO:0000256" key="11">
    <source>
        <dbReference type="ARBA" id="ARBA00038053"/>
    </source>
</evidence>
<evidence type="ECO:0000256" key="9">
    <source>
        <dbReference type="ARBA" id="ARBA00032370"/>
    </source>
</evidence>
<feature type="transmembrane region" description="Helical" evidence="17">
    <location>
        <begin position="371"/>
        <end position="389"/>
    </location>
</feature>
<evidence type="ECO:0000256" key="12">
    <source>
        <dbReference type="ARBA" id="ARBA00041185"/>
    </source>
</evidence>
<feature type="transmembrane region" description="Helical" evidence="17">
    <location>
        <begin position="77"/>
        <end position="95"/>
    </location>
</feature>
<keyword evidence="5" id="KW-0133">Cell shape</keyword>
<evidence type="ECO:0000256" key="5">
    <source>
        <dbReference type="ARBA" id="ARBA00022960"/>
    </source>
</evidence>
<keyword evidence="2" id="KW-0328">Glycosyltransferase</keyword>
<keyword evidence="4 17" id="KW-0812">Transmembrane</keyword>
<dbReference type="GO" id="GO:0008955">
    <property type="term" value="F:peptidoglycan glycosyltransferase activity"/>
    <property type="evidence" value="ECO:0007669"/>
    <property type="project" value="UniProtKB-EC"/>
</dbReference>
<feature type="transmembrane region" description="Helical" evidence="17">
    <location>
        <begin position="302"/>
        <end position="323"/>
    </location>
</feature>
<evidence type="ECO:0000256" key="14">
    <source>
        <dbReference type="ARBA" id="ARBA00044770"/>
    </source>
</evidence>
<dbReference type="PANTHER" id="PTHR30474">
    <property type="entry name" value="CELL CYCLE PROTEIN"/>
    <property type="match status" value="1"/>
</dbReference>
<sequence>MKIDKRHLLNYSVLLPYLILSVLGLIMVYSTTSATLIQYNLSPFRSVLNQGAFWLLSLTAISFIYKLKLNFLNNSKVLTLVMMIEVFLLIVARFFTKEVNGAHGWIVLGPISFQPAEYLKIIIVWYLASTFSRRQKEIATYDYQALTRNRWWPNQFSDLKDWRVYSMVLILLVAAQPDLGNAAIIVLTTIMMISVSGIGYKWFSALLTLITITSAIFLGSISVIGVERVARIPVFGYVAKRFSAFFNPFHDLTGSGHQLAHSYYAMSNGGWFGVGLGNSIEKRGYLPEAQTDFVFSIVIEELGLIGATLILALVFFLILRILNVGIKAKNPFNSMMALGVGGMILMQVFVNIGGISGLIPSTGVTFPFLSQGGNSLLVLSVAIGFVLNIDASEKRDEIMKEAELSYRRTIRKEQADTNVINLNQFK</sequence>
<dbReference type="EMBL" id="JARQAG010000001">
    <property type="protein sequence ID" value="MDT2730868.1"/>
    <property type="molecule type" value="Genomic_DNA"/>
</dbReference>
<evidence type="ECO:0000256" key="1">
    <source>
        <dbReference type="ARBA" id="ARBA00004141"/>
    </source>
</evidence>
<evidence type="ECO:0000256" key="3">
    <source>
        <dbReference type="ARBA" id="ARBA00022679"/>
    </source>
</evidence>
<feature type="transmembrane region" description="Helical" evidence="17">
    <location>
        <begin position="7"/>
        <end position="27"/>
    </location>
</feature>
<comment type="function">
    <text evidence="16">Peptidoglycan polymerase that is essential for cell division.</text>
</comment>
<dbReference type="Proteomes" id="UP001180515">
    <property type="component" value="Unassembled WGS sequence"/>
</dbReference>
<comment type="caution">
    <text evidence="18">The sequence shown here is derived from an EMBL/GenBank/DDBJ whole genome shotgun (WGS) entry which is preliminary data.</text>
</comment>
<dbReference type="PANTHER" id="PTHR30474:SF2">
    <property type="entry name" value="PEPTIDOGLYCAN GLYCOSYLTRANSFERASE FTSW-RELATED"/>
    <property type="match status" value="1"/>
</dbReference>
<protein>
    <recommendedName>
        <fullName evidence="12">Probable peptidoglycan glycosyltransferase FtsW</fullName>
        <ecNumber evidence="14">2.4.99.28</ecNumber>
    </recommendedName>
    <alternativeName>
        <fullName evidence="13">Cell division protein FtsW</fullName>
    </alternativeName>
    <alternativeName>
        <fullName evidence="10">Cell wall polymerase</fullName>
    </alternativeName>
    <alternativeName>
        <fullName evidence="9">Peptidoglycan polymerase</fullName>
    </alternativeName>
</protein>
<comment type="catalytic activity">
    <reaction evidence="15">
        <text>[GlcNAc-(1-&gt;4)-Mur2Ac(oyl-L-Ala-gamma-D-Glu-L-Lys-D-Ala-D-Ala)](n)-di-trans,octa-cis-undecaprenyl diphosphate + beta-D-GlcNAc-(1-&gt;4)-Mur2Ac(oyl-L-Ala-gamma-D-Glu-L-Lys-D-Ala-D-Ala)-di-trans,octa-cis-undecaprenyl diphosphate = [GlcNAc-(1-&gt;4)-Mur2Ac(oyl-L-Ala-gamma-D-Glu-L-Lys-D-Ala-D-Ala)](n+1)-di-trans,octa-cis-undecaprenyl diphosphate + di-trans,octa-cis-undecaprenyl diphosphate + H(+)</text>
        <dbReference type="Rhea" id="RHEA:23708"/>
        <dbReference type="Rhea" id="RHEA-COMP:9602"/>
        <dbReference type="Rhea" id="RHEA-COMP:9603"/>
        <dbReference type="ChEBI" id="CHEBI:15378"/>
        <dbReference type="ChEBI" id="CHEBI:58405"/>
        <dbReference type="ChEBI" id="CHEBI:60033"/>
        <dbReference type="ChEBI" id="CHEBI:78435"/>
        <dbReference type="EC" id="2.4.99.28"/>
    </reaction>
</comment>
<evidence type="ECO:0000256" key="13">
    <source>
        <dbReference type="ARBA" id="ARBA00041418"/>
    </source>
</evidence>
<evidence type="ECO:0000256" key="7">
    <source>
        <dbReference type="ARBA" id="ARBA00022989"/>
    </source>
</evidence>
<feature type="transmembrane region" description="Helical" evidence="17">
    <location>
        <begin position="202"/>
        <end position="226"/>
    </location>
</feature>
<evidence type="ECO:0000256" key="4">
    <source>
        <dbReference type="ARBA" id="ARBA00022692"/>
    </source>
</evidence>
<evidence type="ECO:0000256" key="2">
    <source>
        <dbReference type="ARBA" id="ARBA00022676"/>
    </source>
</evidence>
<evidence type="ECO:0000256" key="10">
    <source>
        <dbReference type="ARBA" id="ARBA00033270"/>
    </source>
</evidence>
<keyword evidence="6" id="KW-0573">Peptidoglycan synthesis</keyword>
<comment type="subcellular location">
    <subcellularLocation>
        <location evidence="1">Membrane</location>
        <topology evidence="1">Multi-pass membrane protein</topology>
    </subcellularLocation>
</comment>
<evidence type="ECO:0000313" key="19">
    <source>
        <dbReference type="Proteomes" id="UP001180515"/>
    </source>
</evidence>
<dbReference type="GO" id="GO:0009252">
    <property type="term" value="P:peptidoglycan biosynthetic process"/>
    <property type="evidence" value="ECO:0007669"/>
    <property type="project" value="UniProtKB-KW"/>
</dbReference>
<accession>A0AAE4HVZ1</accession>
<evidence type="ECO:0000256" key="6">
    <source>
        <dbReference type="ARBA" id="ARBA00022984"/>
    </source>
</evidence>
<keyword evidence="3" id="KW-0808">Transferase</keyword>